<dbReference type="InterPro" id="IPR033469">
    <property type="entry name" value="CYTH-like_dom_sf"/>
</dbReference>
<feature type="domain" description="CYTH" evidence="1">
    <location>
        <begin position="9"/>
        <end position="205"/>
    </location>
</feature>
<dbReference type="Pfam" id="PF01928">
    <property type="entry name" value="CYTH"/>
    <property type="match status" value="1"/>
</dbReference>
<dbReference type="PANTHER" id="PTHR39339">
    <property type="entry name" value="SLR1444 PROTEIN"/>
    <property type="match status" value="1"/>
</dbReference>
<sequence>MADHDEENPRELEIKLLLPDGYGDTFPDLDAFRGLVPAERHQITTYFDTADRRLLKEGMALRLRQGGARTLQTLKTASDGSTFGRGEWEAPVEGKVPDLALLRGTPAEPLLPDGTALRPVFETRVRRLRCDLSPADDVRIEAVLDLGEIRAGKRREPIREMEMELQQGSPIALYRLASEVLLAVPGALLSTESKAARGWQIAARAPRRRAEKAGEVVLRPEMTVAEAVRAIIGSCLRQLMANEPLARTGTADGSRMEGVHQMRVAIRRLRAALRLFGPLLEPHATARFEDELRRLGQVLGAARDWDVFCEETLPEAGKEEGTAEWVALLRPAAEECRVEAHAAMLEELRRPALGALVLGLAGWAEDPAVLGGVAVGKPLAKVAPGLLEGVARKVRRRGRKIRHRSMEELHSLRKALKRLRYGLEFLSGLCPEKALRRYLQGCKKLQEDLGGLNDAVTAIAMAEKLVARRGTELAPAMAGLAQWAEARREAAVARLPEDWKAFRDLPLPLVD</sequence>
<dbReference type="InterPro" id="IPR007899">
    <property type="entry name" value="CHAD_dom"/>
</dbReference>
<dbReference type="CDD" id="cd07756">
    <property type="entry name" value="CYTH-like_Pase_CHAD"/>
    <property type="match status" value="1"/>
</dbReference>
<dbReference type="OrthoDB" id="9777271at2"/>
<dbReference type="Pfam" id="PF05235">
    <property type="entry name" value="CHAD"/>
    <property type="match status" value="1"/>
</dbReference>
<dbReference type="InterPro" id="IPR023577">
    <property type="entry name" value="CYTH_domain"/>
</dbReference>
<accession>A0A1S8D3J1</accession>
<dbReference type="SMART" id="SM01118">
    <property type="entry name" value="CYTH"/>
    <property type="match status" value="1"/>
</dbReference>
<evidence type="ECO:0000259" key="2">
    <source>
        <dbReference type="PROSITE" id="PS51708"/>
    </source>
</evidence>
<dbReference type="Gene3D" id="2.40.320.10">
    <property type="entry name" value="Hypothetical Protein Pfu-838710-001"/>
    <property type="match status" value="1"/>
</dbReference>
<dbReference type="SMART" id="SM00880">
    <property type="entry name" value="CHAD"/>
    <property type="match status" value="1"/>
</dbReference>
<dbReference type="RefSeq" id="WP_058389460.1">
    <property type="nucleotide sequence ID" value="NZ_LLWF02000038.1"/>
</dbReference>
<dbReference type="PANTHER" id="PTHR39339:SF1">
    <property type="entry name" value="CHAD DOMAIN-CONTAINING PROTEIN"/>
    <property type="match status" value="1"/>
</dbReference>
<name>A0A1S8D3J1_9PROT</name>
<protein>
    <recommendedName>
        <fullName evidence="5">Inorganic triphosphatase</fullName>
    </recommendedName>
</protein>
<dbReference type="AlphaFoldDB" id="A0A1S8D3J1"/>
<proteinExistence type="predicted"/>
<comment type="caution">
    <text evidence="3">The sequence shown here is derived from an EMBL/GenBank/DDBJ whole genome shotgun (WGS) entry which is preliminary data.</text>
</comment>
<evidence type="ECO:0008006" key="5">
    <source>
        <dbReference type="Google" id="ProtNLM"/>
    </source>
</evidence>
<evidence type="ECO:0000259" key="1">
    <source>
        <dbReference type="PROSITE" id="PS51707"/>
    </source>
</evidence>
<keyword evidence="4" id="KW-1185">Reference proteome</keyword>
<dbReference type="Proteomes" id="UP000054844">
    <property type="component" value="Unassembled WGS sequence"/>
</dbReference>
<evidence type="ECO:0000313" key="4">
    <source>
        <dbReference type="Proteomes" id="UP000054844"/>
    </source>
</evidence>
<feature type="domain" description="CHAD" evidence="2">
    <location>
        <begin position="221"/>
        <end position="504"/>
    </location>
</feature>
<dbReference type="EMBL" id="LLWF02000038">
    <property type="protein sequence ID" value="ONH82893.1"/>
    <property type="molecule type" value="Genomic_DNA"/>
</dbReference>
<dbReference type="PROSITE" id="PS51708">
    <property type="entry name" value="CHAD"/>
    <property type="match status" value="1"/>
</dbReference>
<dbReference type="Gene3D" id="1.40.20.10">
    <property type="entry name" value="CHAD domain"/>
    <property type="match status" value="1"/>
</dbReference>
<reference evidence="3" key="1">
    <citation type="submission" date="2016-12" db="EMBL/GenBank/DDBJ databases">
        <title>Draft genome sequence of Roseomonas mucosa strain AU37, isolated from a peripheral intravenous catheter.</title>
        <authorList>
            <person name="Choudhury M.A."/>
            <person name="Sidjabat H.E."/>
            <person name="Wailan A.M."/>
            <person name="Zhang L."/>
            <person name="Marsh N.M."/>
            <person name="Rickard C.M."/>
            <person name="Davies M."/>
            <person name="Mcmillan D.J."/>
        </authorList>
    </citation>
    <scope>NUCLEOTIDE SEQUENCE [LARGE SCALE GENOMIC DNA]</scope>
    <source>
        <strain evidence="3">AU37</strain>
    </source>
</reference>
<dbReference type="SUPFAM" id="SSF55154">
    <property type="entry name" value="CYTH-like phosphatases"/>
    <property type="match status" value="1"/>
</dbReference>
<organism evidence="3 4">
    <name type="scientific">Roseomonas mucosa</name>
    <dbReference type="NCBI Taxonomy" id="207340"/>
    <lineage>
        <taxon>Bacteria</taxon>
        <taxon>Pseudomonadati</taxon>
        <taxon>Pseudomonadota</taxon>
        <taxon>Alphaproteobacteria</taxon>
        <taxon>Acetobacterales</taxon>
        <taxon>Roseomonadaceae</taxon>
        <taxon>Roseomonas</taxon>
    </lineage>
</organism>
<dbReference type="PROSITE" id="PS51707">
    <property type="entry name" value="CYTH"/>
    <property type="match status" value="1"/>
</dbReference>
<dbReference type="InterPro" id="IPR038186">
    <property type="entry name" value="CHAD_dom_sf"/>
</dbReference>
<gene>
    <name evidence="3" type="ORF">APZ41_012295</name>
</gene>
<evidence type="ECO:0000313" key="3">
    <source>
        <dbReference type="EMBL" id="ONH82893.1"/>
    </source>
</evidence>